<dbReference type="Gene3D" id="3.40.50.1820">
    <property type="entry name" value="alpha/beta hydrolase"/>
    <property type="match status" value="1"/>
</dbReference>
<dbReference type="EMBL" id="JBHRYC010000073">
    <property type="protein sequence ID" value="MFC3638484.1"/>
    <property type="molecule type" value="Genomic_DNA"/>
</dbReference>
<dbReference type="SUPFAM" id="SSF53474">
    <property type="entry name" value="alpha/beta-Hydrolases"/>
    <property type="match status" value="1"/>
</dbReference>
<keyword evidence="2" id="KW-0378">Hydrolase</keyword>
<dbReference type="InterPro" id="IPR000073">
    <property type="entry name" value="AB_hydrolase_1"/>
</dbReference>
<dbReference type="Proteomes" id="UP001595704">
    <property type="component" value="Unassembled WGS sequence"/>
</dbReference>
<evidence type="ECO:0000313" key="3">
    <source>
        <dbReference type="Proteomes" id="UP001595704"/>
    </source>
</evidence>
<accession>A0ABV7UJ87</accession>
<dbReference type="InterPro" id="IPR050266">
    <property type="entry name" value="AB_hydrolase_sf"/>
</dbReference>
<feature type="domain" description="AB hydrolase-1" evidence="1">
    <location>
        <begin position="56"/>
        <end position="299"/>
    </location>
</feature>
<protein>
    <submittedName>
        <fullName evidence="2">Alpha/beta fold hydrolase</fullName>
    </submittedName>
</protein>
<comment type="caution">
    <text evidence="2">The sequence shown here is derived from an EMBL/GenBank/DDBJ whole genome shotgun (WGS) entry which is preliminary data.</text>
</comment>
<evidence type="ECO:0000313" key="2">
    <source>
        <dbReference type="EMBL" id="MFC3638484.1"/>
    </source>
</evidence>
<keyword evidence="3" id="KW-1185">Reference proteome</keyword>
<sequence>MFLVWLLCLIVLFAAGLVWFAARTQRRVEAAVPPVGQFITVDGQRLHYVDTGGDGPAIVMIHGLGGSLWNFTYALVDRLAGDFRVIALDRPGAGYSGRADGAAANPAAQAATIARFIQALKLDRPLVVGHSLGGVISLALALNHPQQVGGLALVAPLTHPQEAEAGAFKGLAIPSPALRRIIAWTTAIPMTILSARAVMKFVFAPDPAPEDFGTRGGGLLGLRPGNFYNTSSDLLAAGDDLPDMTARYPSLSVPFGMIYGRGDTLLDYRLQGEAMKQKTPDLDLVLLDGRGHMLPITAPDDTAALIRSVAARM</sequence>
<proteinExistence type="predicted"/>
<dbReference type="PRINTS" id="PR00111">
    <property type="entry name" value="ABHYDROLASE"/>
</dbReference>
<evidence type="ECO:0000259" key="1">
    <source>
        <dbReference type="Pfam" id="PF00561"/>
    </source>
</evidence>
<dbReference type="GO" id="GO:0016787">
    <property type="term" value="F:hydrolase activity"/>
    <property type="evidence" value="ECO:0007669"/>
    <property type="project" value="UniProtKB-KW"/>
</dbReference>
<dbReference type="RefSeq" id="WP_191320135.1">
    <property type="nucleotide sequence ID" value="NZ_BNCG01000014.1"/>
</dbReference>
<gene>
    <name evidence="2" type="ORF">ACFONL_14090</name>
</gene>
<name>A0ABV7UJ87_9HYPH</name>
<dbReference type="Pfam" id="PF00561">
    <property type="entry name" value="Abhydrolase_1"/>
    <property type="match status" value="1"/>
</dbReference>
<dbReference type="InterPro" id="IPR029058">
    <property type="entry name" value="AB_hydrolase_fold"/>
</dbReference>
<organism evidence="2 3">
    <name type="scientific">Camelimonas fluminis</name>
    <dbReference type="NCBI Taxonomy" id="1576911"/>
    <lineage>
        <taxon>Bacteria</taxon>
        <taxon>Pseudomonadati</taxon>
        <taxon>Pseudomonadota</taxon>
        <taxon>Alphaproteobacteria</taxon>
        <taxon>Hyphomicrobiales</taxon>
        <taxon>Chelatococcaceae</taxon>
        <taxon>Camelimonas</taxon>
    </lineage>
</organism>
<dbReference type="PANTHER" id="PTHR43798">
    <property type="entry name" value="MONOACYLGLYCEROL LIPASE"/>
    <property type="match status" value="1"/>
</dbReference>
<reference evidence="3" key="1">
    <citation type="journal article" date="2019" name="Int. J. Syst. Evol. Microbiol.">
        <title>The Global Catalogue of Microorganisms (GCM) 10K type strain sequencing project: providing services to taxonomists for standard genome sequencing and annotation.</title>
        <authorList>
            <consortium name="The Broad Institute Genomics Platform"/>
            <consortium name="The Broad Institute Genome Sequencing Center for Infectious Disease"/>
            <person name="Wu L."/>
            <person name="Ma J."/>
        </authorList>
    </citation>
    <scope>NUCLEOTIDE SEQUENCE [LARGE SCALE GENOMIC DNA]</scope>
    <source>
        <strain evidence="3">KCTC 42282</strain>
    </source>
</reference>